<proteinExistence type="predicted"/>
<dbReference type="AlphaFoldDB" id="A0A5Q4YWR0"/>
<sequence>MAIDASAWLLTRRRSWIGDVNLSVRRERELTRARETCGLGRLVNVDRAGFHISLRLGLCWLRLSTGGKHDNSGNQGDTVCGGKHISLSSLAAAHARPLAV</sequence>
<reference evidence="1 2" key="1">
    <citation type="submission" date="2019-08" db="EMBL/GenBank/DDBJ databases">
        <authorList>
            <person name="Herpell B J."/>
        </authorList>
    </citation>
    <scope>NUCLEOTIDE SEQUENCE [LARGE SCALE GENOMIC DNA]</scope>
    <source>
        <strain evidence="2">Msb3</strain>
        <plasmid evidence="1 2">pI</plasmid>
    </source>
</reference>
<protein>
    <submittedName>
        <fullName evidence="1">Uncharacterized protein</fullName>
    </submittedName>
</protein>
<organism evidence="1 2">
    <name type="scientific">Paraburkholderia dioscoreae</name>
    <dbReference type="NCBI Taxonomy" id="2604047"/>
    <lineage>
        <taxon>Bacteria</taxon>
        <taxon>Pseudomonadati</taxon>
        <taxon>Pseudomonadota</taxon>
        <taxon>Betaproteobacteria</taxon>
        <taxon>Burkholderiales</taxon>
        <taxon>Burkholderiaceae</taxon>
        <taxon>Paraburkholderia</taxon>
    </lineage>
</organism>
<keyword evidence="1" id="KW-0614">Plasmid</keyword>
<geneLocation type="plasmid" evidence="1 2">
    <name>pI</name>
</geneLocation>
<dbReference type="EMBL" id="LR699555">
    <property type="protein sequence ID" value="VVD31012.1"/>
    <property type="molecule type" value="Genomic_DNA"/>
</dbReference>
<evidence type="ECO:0000313" key="2">
    <source>
        <dbReference type="Proteomes" id="UP000325811"/>
    </source>
</evidence>
<evidence type="ECO:0000313" key="1">
    <source>
        <dbReference type="EMBL" id="VVD31012.1"/>
    </source>
</evidence>
<keyword evidence="2" id="KW-1185">Reference proteome</keyword>
<gene>
    <name evidence="1" type="ORF">PDMSB3_0176</name>
</gene>
<dbReference type="Proteomes" id="UP000325811">
    <property type="component" value="Plasmid pI"/>
</dbReference>
<dbReference type="KEGG" id="pdio:PDMSB3_0176.2"/>
<name>A0A5Q4YWR0_9BURK</name>
<accession>A0A5Q4YWR0</accession>